<dbReference type="RefSeq" id="WP_242005175.1">
    <property type="nucleotide sequence ID" value="NZ_JAPIUZ010000002.1"/>
</dbReference>
<name>A0ABT3QDC5_9PROT</name>
<evidence type="ECO:0000313" key="2">
    <source>
        <dbReference type="Proteomes" id="UP001301152"/>
    </source>
</evidence>
<proteinExistence type="predicted"/>
<dbReference type="EMBL" id="JAPIUZ010000002">
    <property type="protein sequence ID" value="MCX2563302.1"/>
    <property type="molecule type" value="Genomic_DNA"/>
</dbReference>
<accession>A0ABT3QDC5</accession>
<organism evidence="1 2">
    <name type="scientific">Acetobacter thailandicus</name>
    <dbReference type="NCBI Taxonomy" id="1502842"/>
    <lineage>
        <taxon>Bacteria</taxon>
        <taxon>Pseudomonadati</taxon>
        <taxon>Pseudomonadota</taxon>
        <taxon>Alphaproteobacteria</taxon>
        <taxon>Acetobacterales</taxon>
        <taxon>Acetobacteraceae</taxon>
        <taxon>Acetobacter</taxon>
    </lineage>
</organism>
<sequence length="88" mass="9711">MRRRALVERVEKSLKSKGRTPLEIFAAVMGGDLSITEMQFEAAKAAAPYIHPKLSSVEMNATVRRRIEDMSDDELEALANSGDSAEES</sequence>
<keyword evidence="2" id="KW-1185">Reference proteome</keyword>
<evidence type="ECO:0000313" key="1">
    <source>
        <dbReference type="EMBL" id="MCX2563302.1"/>
    </source>
</evidence>
<comment type="caution">
    <text evidence="1">The sequence shown here is derived from an EMBL/GenBank/DDBJ whole genome shotgun (WGS) entry which is preliminary data.</text>
</comment>
<protein>
    <submittedName>
        <fullName evidence="1">Uncharacterized protein</fullName>
    </submittedName>
</protein>
<gene>
    <name evidence="1" type="ORF">OQ497_04910</name>
</gene>
<dbReference type="Proteomes" id="UP001301152">
    <property type="component" value="Unassembled WGS sequence"/>
</dbReference>
<reference evidence="1 2" key="1">
    <citation type="submission" date="2022-11" db="EMBL/GenBank/DDBJ databases">
        <title>Genome sequencing of Acetobacter type strain.</title>
        <authorList>
            <person name="Heo J."/>
            <person name="Lee D."/>
            <person name="Han B.-H."/>
            <person name="Hong S.-B."/>
            <person name="Kwon S.-W."/>
        </authorList>
    </citation>
    <scope>NUCLEOTIDE SEQUENCE [LARGE SCALE GENOMIC DNA]</scope>
    <source>
        <strain evidence="1 2">KACC 21253</strain>
    </source>
</reference>